<dbReference type="NCBIfam" id="TIGR00166">
    <property type="entry name" value="S6"/>
    <property type="match status" value="1"/>
</dbReference>
<evidence type="ECO:0000256" key="7">
    <source>
        <dbReference type="ARBA" id="ARBA00035294"/>
    </source>
</evidence>
<dbReference type="SUPFAM" id="SSF54995">
    <property type="entry name" value="Ribosomal protein S6"/>
    <property type="match status" value="1"/>
</dbReference>
<dbReference type="PROSITE" id="PS01048">
    <property type="entry name" value="RIBOSOMAL_S6"/>
    <property type="match status" value="1"/>
</dbReference>
<comment type="function">
    <text evidence="6 8">Binds together with bS18 to 16S ribosomal RNA.</text>
</comment>
<evidence type="ECO:0000256" key="5">
    <source>
        <dbReference type="ARBA" id="ARBA00023274"/>
    </source>
</evidence>
<dbReference type="Gene3D" id="3.30.70.60">
    <property type="match status" value="1"/>
</dbReference>
<evidence type="ECO:0000313" key="10">
    <source>
        <dbReference type="Proteomes" id="UP000618943"/>
    </source>
</evidence>
<dbReference type="HAMAP" id="MF_00360">
    <property type="entry name" value="Ribosomal_bS6"/>
    <property type="match status" value="1"/>
</dbReference>
<dbReference type="Pfam" id="PF01250">
    <property type="entry name" value="Ribosomal_S6"/>
    <property type="match status" value="1"/>
</dbReference>
<accession>A0ABS1HBI0</accession>
<dbReference type="Proteomes" id="UP000618943">
    <property type="component" value="Unassembled WGS sequence"/>
</dbReference>
<keyword evidence="2 8" id="KW-0699">rRNA-binding</keyword>
<protein>
    <recommendedName>
        <fullName evidence="7 8">Small ribosomal subunit protein bS6</fullName>
    </recommendedName>
</protein>
<dbReference type="EMBL" id="JAEOAH010000041">
    <property type="protein sequence ID" value="MBK3496805.1"/>
    <property type="molecule type" value="Genomic_DNA"/>
</dbReference>
<comment type="similarity">
    <text evidence="1 8">Belongs to the bacterial ribosomal protein bS6 family.</text>
</comment>
<dbReference type="PANTHER" id="PTHR21011">
    <property type="entry name" value="MITOCHONDRIAL 28S RIBOSOMAL PROTEIN S6"/>
    <property type="match status" value="1"/>
</dbReference>
<comment type="caution">
    <text evidence="9">The sequence shown here is derived from an EMBL/GenBank/DDBJ whole genome shotgun (WGS) entry which is preliminary data.</text>
</comment>
<gene>
    <name evidence="8" type="primary">rpsF</name>
    <name evidence="9" type="ORF">JFL43_18455</name>
</gene>
<keyword evidence="3 8" id="KW-0694">RNA-binding</keyword>
<keyword evidence="4 8" id="KW-0689">Ribosomal protein</keyword>
<evidence type="ECO:0000256" key="2">
    <source>
        <dbReference type="ARBA" id="ARBA00022730"/>
    </source>
</evidence>
<sequence length="96" mass="11379">MKKYELMYIIRPNIEEDAKKAVVERFNEILTSNGAEVIESKEWGKRRLAYEINDFREGFYQIVKINADAKAINEYTRLANISEDIIRHIAVREEEK</sequence>
<evidence type="ECO:0000256" key="1">
    <source>
        <dbReference type="ARBA" id="ARBA00009512"/>
    </source>
</evidence>
<dbReference type="PANTHER" id="PTHR21011:SF1">
    <property type="entry name" value="SMALL RIBOSOMAL SUBUNIT PROTEIN BS6M"/>
    <property type="match status" value="1"/>
</dbReference>
<reference evidence="9 10" key="1">
    <citation type="submission" date="2020-12" db="EMBL/GenBank/DDBJ databases">
        <title>YIM B01967 draft genome.</title>
        <authorList>
            <person name="Yan X."/>
        </authorList>
    </citation>
    <scope>NUCLEOTIDE SEQUENCE [LARGE SCALE GENOMIC DNA]</scope>
    <source>
        <strain evidence="9 10">YIM B01967</strain>
    </source>
</reference>
<evidence type="ECO:0000256" key="8">
    <source>
        <dbReference type="HAMAP-Rule" id="MF_00360"/>
    </source>
</evidence>
<evidence type="ECO:0000256" key="4">
    <source>
        <dbReference type="ARBA" id="ARBA00022980"/>
    </source>
</evidence>
<evidence type="ECO:0000256" key="3">
    <source>
        <dbReference type="ARBA" id="ARBA00022884"/>
    </source>
</evidence>
<dbReference type="InterPro" id="IPR035980">
    <property type="entry name" value="Ribosomal_bS6_sf"/>
</dbReference>
<name>A0ABS1HBI0_9BACL</name>
<keyword evidence="10" id="KW-1185">Reference proteome</keyword>
<proteinExistence type="inferred from homology"/>
<dbReference type="RefSeq" id="WP_100795372.1">
    <property type="nucleotide sequence ID" value="NZ_JAEOAH010000041.1"/>
</dbReference>
<dbReference type="InterPro" id="IPR014717">
    <property type="entry name" value="Transl_elong_EF1B/ribsomal_bS6"/>
</dbReference>
<organism evidence="9 10">
    <name type="scientific">Viridibacillus soli</name>
    <dbReference type="NCBI Taxonomy" id="2798301"/>
    <lineage>
        <taxon>Bacteria</taxon>
        <taxon>Bacillati</taxon>
        <taxon>Bacillota</taxon>
        <taxon>Bacilli</taxon>
        <taxon>Bacillales</taxon>
        <taxon>Caryophanaceae</taxon>
        <taxon>Viridibacillus</taxon>
    </lineage>
</organism>
<evidence type="ECO:0000256" key="6">
    <source>
        <dbReference type="ARBA" id="ARBA00035104"/>
    </source>
</evidence>
<dbReference type="InterPro" id="IPR000529">
    <property type="entry name" value="Ribosomal_bS6"/>
</dbReference>
<dbReference type="CDD" id="cd00473">
    <property type="entry name" value="bS6"/>
    <property type="match status" value="1"/>
</dbReference>
<keyword evidence="5 8" id="KW-0687">Ribonucleoprotein</keyword>
<dbReference type="InterPro" id="IPR020815">
    <property type="entry name" value="Ribosomal_bS6_CS"/>
</dbReference>
<evidence type="ECO:0000313" key="9">
    <source>
        <dbReference type="EMBL" id="MBK3496805.1"/>
    </source>
</evidence>
<dbReference type="GO" id="GO:0005840">
    <property type="term" value="C:ribosome"/>
    <property type="evidence" value="ECO:0007669"/>
    <property type="project" value="UniProtKB-KW"/>
</dbReference>
<dbReference type="InterPro" id="IPR020814">
    <property type="entry name" value="Ribosomal_S6_plastid/chlpt"/>
</dbReference>